<dbReference type="PROSITE" id="PS00041">
    <property type="entry name" value="HTH_ARAC_FAMILY_1"/>
    <property type="match status" value="1"/>
</dbReference>
<evidence type="ECO:0000259" key="4">
    <source>
        <dbReference type="PROSITE" id="PS01124"/>
    </source>
</evidence>
<dbReference type="PRINTS" id="PR00032">
    <property type="entry name" value="HTHARAC"/>
</dbReference>
<dbReference type="SMART" id="SM00342">
    <property type="entry name" value="HTH_ARAC"/>
    <property type="match status" value="1"/>
</dbReference>
<evidence type="ECO:0000256" key="2">
    <source>
        <dbReference type="ARBA" id="ARBA00023125"/>
    </source>
</evidence>
<feature type="domain" description="HTH araC/xylS-type" evidence="4">
    <location>
        <begin position="192"/>
        <end position="290"/>
    </location>
</feature>
<dbReference type="CDD" id="cd02208">
    <property type="entry name" value="cupin_RmlC-like"/>
    <property type="match status" value="1"/>
</dbReference>
<dbReference type="PROSITE" id="PS01124">
    <property type="entry name" value="HTH_ARAC_FAMILY_2"/>
    <property type="match status" value="1"/>
</dbReference>
<dbReference type="Pfam" id="PF12833">
    <property type="entry name" value="HTH_18"/>
    <property type="match status" value="1"/>
</dbReference>
<keyword evidence="3" id="KW-0804">Transcription</keyword>
<keyword evidence="1" id="KW-0805">Transcription regulation</keyword>
<dbReference type="InterPro" id="IPR011051">
    <property type="entry name" value="RmlC_Cupin_sf"/>
</dbReference>
<keyword evidence="6" id="KW-1185">Reference proteome</keyword>
<dbReference type="EMBL" id="BMYZ01000002">
    <property type="protein sequence ID" value="GGY77258.1"/>
    <property type="molecule type" value="Genomic_DNA"/>
</dbReference>
<dbReference type="InterPro" id="IPR009057">
    <property type="entry name" value="Homeodomain-like_sf"/>
</dbReference>
<dbReference type="InterPro" id="IPR020449">
    <property type="entry name" value="Tscrpt_reg_AraC-type_HTH"/>
</dbReference>
<dbReference type="InterPro" id="IPR018060">
    <property type="entry name" value="HTH_AraC"/>
</dbReference>
<dbReference type="RefSeq" id="WP_189418612.1">
    <property type="nucleotide sequence ID" value="NZ_BMYZ01000002.1"/>
</dbReference>
<dbReference type="Gene3D" id="2.60.120.10">
    <property type="entry name" value="Jelly Rolls"/>
    <property type="match status" value="1"/>
</dbReference>
<dbReference type="PANTHER" id="PTHR46796:SF13">
    <property type="entry name" value="HTH-TYPE TRANSCRIPTIONAL ACTIVATOR RHAS"/>
    <property type="match status" value="1"/>
</dbReference>
<proteinExistence type="predicted"/>
<sequence>MTNSEILFVNRKLPHVDVNILKGNEPTPFVARKYDKGTHIAECIHQHPEAEVCFMPWDSGIMLMDGMEQSFCPGDMFLIPGNTYHHPVFNTSGNKGLVVVYFSSGFIDQIPPAWFDLKAVLASRGAAIKLEGNLDAARLILKLERLLQSAEEGRDILCQGIFLQLMSHFALELRLQYPHLNQKKNTLIKKFSKTLDYIHANLSSDIDLPELYRRAGLSRSRFCEQFKECFGVSAAQYIQTARLEKSKYLLVSTRLLVNEIAYACGYNWPSFFNRVFKKSTGVSPSEFRQNEKSLGENIKIQEFIGS</sequence>
<dbReference type="Proteomes" id="UP000619761">
    <property type="component" value="Unassembled WGS sequence"/>
</dbReference>
<gene>
    <name evidence="5" type="ORF">GCM10011613_22240</name>
</gene>
<dbReference type="PANTHER" id="PTHR46796">
    <property type="entry name" value="HTH-TYPE TRANSCRIPTIONAL ACTIVATOR RHAS-RELATED"/>
    <property type="match status" value="1"/>
</dbReference>
<dbReference type="InterPro" id="IPR050204">
    <property type="entry name" value="AraC_XylS_family_regulators"/>
</dbReference>
<keyword evidence="2" id="KW-0238">DNA-binding</keyword>
<name>A0ABQ3B3X5_9GAMM</name>
<accession>A0ABQ3B3X5</accession>
<dbReference type="SUPFAM" id="SSF46689">
    <property type="entry name" value="Homeodomain-like"/>
    <property type="match status" value="2"/>
</dbReference>
<reference evidence="6" key="1">
    <citation type="journal article" date="2019" name="Int. J. Syst. Evol. Microbiol.">
        <title>The Global Catalogue of Microorganisms (GCM) 10K type strain sequencing project: providing services to taxonomists for standard genome sequencing and annotation.</title>
        <authorList>
            <consortium name="The Broad Institute Genomics Platform"/>
            <consortium name="The Broad Institute Genome Sequencing Center for Infectious Disease"/>
            <person name="Wu L."/>
            <person name="Ma J."/>
        </authorList>
    </citation>
    <scope>NUCLEOTIDE SEQUENCE [LARGE SCALE GENOMIC DNA]</scope>
    <source>
        <strain evidence="6">KCTC 32239</strain>
    </source>
</reference>
<evidence type="ECO:0000256" key="3">
    <source>
        <dbReference type="ARBA" id="ARBA00023163"/>
    </source>
</evidence>
<evidence type="ECO:0000313" key="5">
    <source>
        <dbReference type="EMBL" id="GGY77258.1"/>
    </source>
</evidence>
<dbReference type="Gene3D" id="1.10.10.60">
    <property type="entry name" value="Homeodomain-like"/>
    <property type="match status" value="2"/>
</dbReference>
<comment type="caution">
    <text evidence="5">The sequence shown here is derived from an EMBL/GenBank/DDBJ whole genome shotgun (WGS) entry which is preliminary data.</text>
</comment>
<organism evidence="5 6">
    <name type="scientific">Cellvibrio zantedeschiae</name>
    <dbReference type="NCBI Taxonomy" id="1237077"/>
    <lineage>
        <taxon>Bacteria</taxon>
        <taxon>Pseudomonadati</taxon>
        <taxon>Pseudomonadota</taxon>
        <taxon>Gammaproteobacteria</taxon>
        <taxon>Cellvibrionales</taxon>
        <taxon>Cellvibrionaceae</taxon>
        <taxon>Cellvibrio</taxon>
    </lineage>
</organism>
<dbReference type="InterPro" id="IPR018062">
    <property type="entry name" value="HTH_AraC-typ_CS"/>
</dbReference>
<evidence type="ECO:0000313" key="6">
    <source>
        <dbReference type="Proteomes" id="UP000619761"/>
    </source>
</evidence>
<dbReference type="SUPFAM" id="SSF51182">
    <property type="entry name" value="RmlC-like cupins"/>
    <property type="match status" value="1"/>
</dbReference>
<evidence type="ECO:0000256" key="1">
    <source>
        <dbReference type="ARBA" id="ARBA00023015"/>
    </source>
</evidence>
<protein>
    <recommendedName>
        <fullName evidence="4">HTH araC/xylS-type domain-containing protein</fullName>
    </recommendedName>
</protein>
<dbReference type="InterPro" id="IPR014710">
    <property type="entry name" value="RmlC-like_jellyroll"/>
</dbReference>